<evidence type="ECO:0000259" key="1">
    <source>
        <dbReference type="Pfam" id="PF12728"/>
    </source>
</evidence>
<dbReference type="InterPro" id="IPR009061">
    <property type="entry name" value="DNA-bd_dom_put_sf"/>
</dbReference>
<feature type="domain" description="Helix-turn-helix" evidence="1">
    <location>
        <begin position="5"/>
        <end position="53"/>
    </location>
</feature>
<protein>
    <recommendedName>
        <fullName evidence="1">Helix-turn-helix domain-containing protein</fullName>
    </recommendedName>
</protein>
<gene>
    <name evidence="2" type="ORF">Ade02nite_73950</name>
</gene>
<dbReference type="InterPro" id="IPR041657">
    <property type="entry name" value="HTH_17"/>
</dbReference>
<evidence type="ECO:0000313" key="2">
    <source>
        <dbReference type="EMBL" id="GID78754.1"/>
    </source>
</evidence>
<dbReference type="EMBL" id="BOMI01000149">
    <property type="protein sequence ID" value="GID78754.1"/>
    <property type="molecule type" value="Genomic_DNA"/>
</dbReference>
<dbReference type="SUPFAM" id="SSF46955">
    <property type="entry name" value="Putative DNA-binding domain"/>
    <property type="match status" value="1"/>
</dbReference>
<accession>A0ABQ3YFK1</accession>
<organism evidence="2 3">
    <name type="scientific">Paractinoplanes deccanensis</name>
    <dbReference type="NCBI Taxonomy" id="113561"/>
    <lineage>
        <taxon>Bacteria</taxon>
        <taxon>Bacillati</taxon>
        <taxon>Actinomycetota</taxon>
        <taxon>Actinomycetes</taxon>
        <taxon>Micromonosporales</taxon>
        <taxon>Micromonosporaceae</taxon>
        <taxon>Paractinoplanes</taxon>
    </lineage>
</organism>
<dbReference type="NCBIfam" id="TIGR01764">
    <property type="entry name" value="excise"/>
    <property type="match status" value="1"/>
</dbReference>
<evidence type="ECO:0000313" key="3">
    <source>
        <dbReference type="Proteomes" id="UP000609879"/>
    </source>
</evidence>
<reference evidence="2 3" key="1">
    <citation type="submission" date="2021-01" db="EMBL/GenBank/DDBJ databases">
        <title>Whole genome shotgun sequence of Actinoplanes deccanensis NBRC 13994.</title>
        <authorList>
            <person name="Komaki H."/>
            <person name="Tamura T."/>
        </authorList>
    </citation>
    <scope>NUCLEOTIDE SEQUENCE [LARGE SCALE GENOMIC DNA]</scope>
    <source>
        <strain evidence="2 3">NBRC 13994</strain>
    </source>
</reference>
<sequence length="70" mass="8077">MDDELLTVAELARVLKVEVRFVRRLVAERRIPFTKVGKYVRFYRSDVDDFVSAGRVEPVTVAWHDGRAVA</sequence>
<dbReference type="Pfam" id="PF12728">
    <property type="entry name" value="HTH_17"/>
    <property type="match status" value="1"/>
</dbReference>
<proteinExistence type="predicted"/>
<dbReference type="Proteomes" id="UP000609879">
    <property type="component" value="Unassembled WGS sequence"/>
</dbReference>
<dbReference type="InterPro" id="IPR010093">
    <property type="entry name" value="SinI_DNA-bd"/>
</dbReference>
<comment type="caution">
    <text evidence="2">The sequence shown here is derived from an EMBL/GenBank/DDBJ whole genome shotgun (WGS) entry which is preliminary data.</text>
</comment>
<name>A0ABQ3YFK1_9ACTN</name>
<dbReference type="RefSeq" id="WP_239169325.1">
    <property type="nucleotide sequence ID" value="NZ_BAAABO010000015.1"/>
</dbReference>
<keyword evidence="3" id="KW-1185">Reference proteome</keyword>